<dbReference type="EMBL" id="BGPR01002608">
    <property type="protein sequence ID" value="GBM76234.1"/>
    <property type="molecule type" value="Genomic_DNA"/>
</dbReference>
<sequence length="136" mass="15982">MKNYFDFSDYPKDHPLYSEANKKRIGYFKGELNGQPRFEVVGQRSKMYSILSNTVEKQTAKGIGRNVRQQQLKHKNYLNCLLSRKPSTVSEIRIGSEKHRIFLMQQINRALSVYDDKRYLFEDGVTSFSYGHHKIV</sequence>
<reference evidence="1 2" key="1">
    <citation type="journal article" date="2019" name="Sci. Rep.">
        <title>Orb-weaving spider Araneus ventricosus genome elucidates the spidroin gene catalogue.</title>
        <authorList>
            <person name="Kono N."/>
            <person name="Nakamura H."/>
            <person name="Ohtoshi R."/>
            <person name="Moran D.A.P."/>
            <person name="Shinohara A."/>
            <person name="Yoshida Y."/>
            <person name="Fujiwara M."/>
            <person name="Mori M."/>
            <person name="Tomita M."/>
            <person name="Arakawa K."/>
        </authorList>
    </citation>
    <scope>NUCLEOTIDE SEQUENCE [LARGE SCALE GENOMIC DNA]</scope>
</reference>
<evidence type="ECO:0000313" key="2">
    <source>
        <dbReference type="Proteomes" id="UP000499080"/>
    </source>
</evidence>
<comment type="caution">
    <text evidence="1">The sequence shown here is derived from an EMBL/GenBank/DDBJ whole genome shotgun (WGS) entry which is preliminary data.</text>
</comment>
<dbReference type="PANTHER" id="PTHR31511:SF12">
    <property type="entry name" value="RHO TERMINATION FACTOR N-TERMINAL DOMAIN-CONTAINING PROTEIN"/>
    <property type="match status" value="1"/>
</dbReference>
<dbReference type="OrthoDB" id="6082702at2759"/>
<keyword evidence="2" id="KW-1185">Reference proteome</keyword>
<proteinExistence type="predicted"/>
<organism evidence="1 2">
    <name type="scientific">Araneus ventricosus</name>
    <name type="common">Orbweaver spider</name>
    <name type="synonym">Epeira ventricosa</name>
    <dbReference type="NCBI Taxonomy" id="182803"/>
    <lineage>
        <taxon>Eukaryota</taxon>
        <taxon>Metazoa</taxon>
        <taxon>Ecdysozoa</taxon>
        <taxon>Arthropoda</taxon>
        <taxon>Chelicerata</taxon>
        <taxon>Arachnida</taxon>
        <taxon>Araneae</taxon>
        <taxon>Araneomorphae</taxon>
        <taxon>Entelegynae</taxon>
        <taxon>Araneoidea</taxon>
        <taxon>Araneidae</taxon>
        <taxon>Araneus</taxon>
    </lineage>
</organism>
<accession>A0A4Y2IF11</accession>
<protein>
    <submittedName>
        <fullName evidence="1">Uncharacterized protein</fullName>
    </submittedName>
</protein>
<dbReference type="Proteomes" id="UP000499080">
    <property type="component" value="Unassembled WGS sequence"/>
</dbReference>
<dbReference type="PANTHER" id="PTHR31511">
    <property type="entry name" value="PROTEIN CBG23764"/>
    <property type="match status" value="1"/>
</dbReference>
<name>A0A4Y2IF11_ARAVE</name>
<evidence type="ECO:0000313" key="1">
    <source>
        <dbReference type="EMBL" id="GBM76234.1"/>
    </source>
</evidence>
<gene>
    <name evidence="1" type="ORF">AVEN_105416_1</name>
</gene>
<dbReference type="AlphaFoldDB" id="A0A4Y2IF11"/>